<evidence type="ECO:0000313" key="2">
    <source>
        <dbReference type="Proteomes" id="UP001146336"/>
    </source>
</evidence>
<dbReference type="EMBL" id="JAOZFC020000002">
    <property type="protein sequence ID" value="MDF9300295.1"/>
    <property type="molecule type" value="Genomic_DNA"/>
</dbReference>
<comment type="caution">
    <text evidence="1">The sequence shown here is derived from an EMBL/GenBank/DDBJ whole genome shotgun (WGS) entry which is preliminary data.</text>
</comment>
<gene>
    <name evidence="1" type="ORF">OIT47_008415</name>
</gene>
<organism evidence="1 2">
    <name type="scientific">Weissella fermenti</name>
    <dbReference type="NCBI Taxonomy" id="2987699"/>
    <lineage>
        <taxon>Bacteria</taxon>
        <taxon>Bacillati</taxon>
        <taxon>Bacillota</taxon>
        <taxon>Bacilli</taxon>
        <taxon>Lactobacillales</taxon>
        <taxon>Lactobacillaceae</taxon>
        <taxon>Weissella</taxon>
    </lineage>
</organism>
<proteinExistence type="predicted"/>
<reference evidence="1" key="1">
    <citation type="submission" date="2023-03" db="EMBL/GenBank/DDBJ databases">
        <title>Comparative genomics of Weissella fermenti BK2, and weissella type species.</title>
        <authorList>
            <person name="Lee J.K."/>
            <person name="Baek J.H."/>
            <person name="Kim J.M."/>
            <person name="Choi D.G."/>
            <person name="Jeon C.O."/>
        </authorList>
    </citation>
    <scope>NUCLEOTIDE SEQUENCE</scope>
    <source>
        <strain evidence="1">BK2</strain>
    </source>
</reference>
<name>A0ABT6D452_9LACO</name>
<evidence type="ECO:0008006" key="3">
    <source>
        <dbReference type="Google" id="ProtNLM"/>
    </source>
</evidence>
<dbReference type="Proteomes" id="UP001146336">
    <property type="component" value="Unassembled WGS sequence"/>
</dbReference>
<sequence length="158" mass="18335">MLERVRNNSDFAKIFFFDQLVNNSDRGENTGNWFVDENTKKLMILDHTHVFRIGQLWNAISLKQDEIVPQPLLPEFEGSLYKILLDKIGVSAPFYSIAARWKSLDREDVLDVLKDIPDDWGISDDDLAAMEEFLVFQYEHAEDLENVLKTGLDWKGKV</sequence>
<protein>
    <recommendedName>
        <fullName evidence="3">HipA-like C-terminal domain-containing protein</fullName>
    </recommendedName>
</protein>
<evidence type="ECO:0000313" key="1">
    <source>
        <dbReference type="EMBL" id="MDF9300295.1"/>
    </source>
</evidence>
<keyword evidence="2" id="KW-1185">Reference proteome</keyword>
<accession>A0ABT6D452</accession>